<dbReference type="GO" id="GO:0006813">
    <property type="term" value="P:potassium ion transport"/>
    <property type="evidence" value="ECO:0007669"/>
    <property type="project" value="InterPro"/>
</dbReference>
<evidence type="ECO:0000313" key="5">
    <source>
        <dbReference type="EMBL" id="AWB27934.1"/>
    </source>
</evidence>
<comment type="subcellular location">
    <subcellularLocation>
        <location evidence="1">Cell membrane</location>
        <topology evidence="1">Multi-pass membrane protein</topology>
    </subcellularLocation>
</comment>
<dbReference type="Pfam" id="PF07885">
    <property type="entry name" value="Ion_trans_2"/>
    <property type="match status" value="1"/>
</dbReference>
<feature type="transmembrane region" description="Helical" evidence="2">
    <location>
        <begin position="38"/>
        <end position="56"/>
    </location>
</feature>
<organism evidence="5 6">
    <name type="scientific">Halococcoides cellulosivorans</name>
    <dbReference type="NCBI Taxonomy" id="1679096"/>
    <lineage>
        <taxon>Archaea</taxon>
        <taxon>Methanobacteriati</taxon>
        <taxon>Methanobacteriota</taxon>
        <taxon>Stenosarchaea group</taxon>
        <taxon>Halobacteria</taxon>
        <taxon>Halobacteriales</taxon>
        <taxon>Haloarculaceae</taxon>
        <taxon>Halococcoides</taxon>
    </lineage>
</organism>
<sequence>MDRRRQVVLYGLALLALLALASVGYKVAMAVFEGQSRSIWEALVVVVQTFTTTGYGEDAASWESPGMLIFMVVMMVIGVVAVFMALPVIVVPWIEDSLSTTVPRSVEVHDHVIVCSDSVRGDLLVPELHGQDVETVLIEADLERAQDRLAAGQRVIAGDPEDPDVLDAANVRSARGVVLDLGAEADASIALAVQQALNGRETPVYAFAEDPDLAEYYRLAGVDEVYYPRQLVAESLAHKVTAALDIDVDDDVEIADDFELTEVPVQPDSALDGVRVVDSQIRERTGAQVVGAWFEGAFEIPPDNDARIDARTVLLVAGNETQVSAVRDLARAERRHRRGGSVVVCGLGSVGSTVVTCLTSAGLDCTTIDRDAGSGVDVVGDAADPDTFERIDLSDVRSVVVAVPDDTDSIFTTLVVRELAPTVEIVARANDPENVQKLYRAGADYVLAVSTVSSRMVAESLLGEEPMAYDRGFGIQRVAVGRLAGETIAALDVRSRTGCSIVAIDRDEQMLTEIDPETTLRAGDVAIVVGSDAGIETFIDLAGV</sequence>
<dbReference type="RefSeq" id="WP_108382840.1">
    <property type="nucleotide sequence ID" value="NZ_CP028858.1"/>
</dbReference>
<gene>
    <name evidence="5" type="ORF">HARCEL1_09530</name>
</gene>
<evidence type="ECO:0000256" key="2">
    <source>
        <dbReference type="SAM" id="Phobius"/>
    </source>
</evidence>
<feature type="domain" description="RCK C-terminal" evidence="4">
    <location>
        <begin position="248"/>
        <end position="332"/>
    </location>
</feature>
<reference evidence="5 6" key="1">
    <citation type="submission" date="2018-04" db="EMBL/GenBank/DDBJ databases">
        <title>Halococcoides cellulosivorans gen. nov., sp. nov., an extremely halophilic cellulose-utilizing haloarchaeon from hypersaline lakes.</title>
        <authorList>
            <person name="Sorokin D.Y."/>
            <person name="Toshchakov S.V."/>
            <person name="Samarov N.I."/>
            <person name="Korzhenkov A."/>
            <person name="Kublanov I.V."/>
        </authorList>
    </citation>
    <scope>NUCLEOTIDE SEQUENCE [LARGE SCALE GENOMIC DNA]</scope>
    <source>
        <strain evidence="5 6">HArcel1</strain>
    </source>
</reference>
<protein>
    <submittedName>
        <fullName evidence="5">Metal transporter</fullName>
    </submittedName>
</protein>
<feature type="domain" description="RCK C-terminal" evidence="4">
    <location>
        <begin position="462"/>
        <end position="544"/>
    </location>
</feature>
<dbReference type="GO" id="GO:0005886">
    <property type="term" value="C:plasma membrane"/>
    <property type="evidence" value="ECO:0007669"/>
    <property type="project" value="UniProtKB-SubCell"/>
</dbReference>
<evidence type="ECO:0000256" key="1">
    <source>
        <dbReference type="ARBA" id="ARBA00004651"/>
    </source>
</evidence>
<feature type="transmembrane region" description="Helical" evidence="2">
    <location>
        <begin position="68"/>
        <end position="94"/>
    </location>
</feature>
<keyword evidence="6" id="KW-1185">Reference proteome</keyword>
<dbReference type="Pfam" id="PF02080">
    <property type="entry name" value="TrkA_C"/>
    <property type="match status" value="2"/>
</dbReference>
<dbReference type="EMBL" id="CP028858">
    <property type="protein sequence ID" value="AWB27934.1"/>
    <property type="molecule type" value="Genomic_DNA"/>
</dbReference>
<evidence type="ECO:0000259" key="4">
    <source>
        <dbReference type="PROSITE" id="PS51202"/>
    </source>
</evidence>
<dbReference type="GO" id="GO:0008324">
    <property type="term" value="F:monoatomic cation transmembrane transporter activity"/>
    <property type="evidence" value="ECO:0007669"/>
    <property type="project" value="InterPro"/>
</dbReference>
<proteinExistence type="predicted"/>
<keyword evidence="2" id="KW-0472">Membrane</keyword>
<evidence type="ECO:0000313" key="6">
    <source>
        <dbReference type="Proteomes" id="UP000244727"/>
    </source>
</evidence>
<dbReference type="Gene3D" id="1.10.287.70">
    <property type="match status" value="1"/>
</dbReference>
<keyword evidence="2" id="KW-0812">Transmembrane</keyword>
<feature type="transmembrane region" description="Helical" evidence="2">
    <location>
        <begin position="7"/>
        <end position="32"/>
    </location>
</feature>
<dbReference type="PROSITE" id="PS51202">
    <property type="entry name" value="RCK_C"/>
    <property type="match status" value="2"/>
</dbReference>
<dbReference type="InterPro" id="IPR006037">
    <property type="entry name" value="RCK_C"/>
</dbReference>
<dbReference type="InterPro" id="IPR036291">
    <property type="entry name" value="NAD(P)-bd_dom_sf"/>
</dbReference>
<accession>A0A2R4X2D3</accession>
<dbReference type="AlphaFoldDB" id="A0A2R4X2D3"/>
<dbReference type="PANTHER" id="PTHR43833">
    <property type="entry name" value="POTASSIUM CHANNEL PROTEIN 2-RELATED-RELATED"/>
    <property type="match status" value="1"/>
</dbReference>
<dbReference type="GeneID" id="36512747"/>
<dbReference type="Gene3D" id="3.40.50.720">
    <property type="entry name" value="NAD(P)-binding Rossmann-like Domain"/>
    <property type="match status" value="2"/>
</dbReference>
<feature type="domain" description="RCK N-terminal" evidence="3">
    <location>
        <begin position="339"/>
        <end position="447"/>
    </location>
</feature>
<dbReference type="SUPFAM" id="SSF81324">
    <property type="entry name" value="Voltage-gated potassium channels"/>
    <property type="match status" value="1"/>
</dbReference>
<name>A0A2R4X2D3_9EURY</name>
<dbReference type="InterPro" id="IPR036721">
    <property type="entry name" value="RCK_C_sf"/>
</dbReference>
<dbReference type="PANTHER" id="PTHR43833:SF9">
    <property type="entry name" value="POTASSIUM CHANNEL PROTEIN YUGO-RELATED"/>
    <property type="match status" value="1"/>
</dbReference>
<dbReference type="SUPFAM" id="SSF116726">
    <property type="entry name" value="TrkA C-terminal domain-like"/>
    <property type="match status" value="2"/>
</dbReference>
<dbReference type="Pfam" id="PF02254">
    <property type="entry name" value="TrkA_N"/>
    <property type="match status" value="2"/>
</dbReference>
<dbReference type="InterPro" id="IPR003148">
    <property type="entry name" value="RCK_N"/>
</dbReference>
<dbReference type="SUPFAM" id="SSF51735">
    <property type="entry name" value="NAD(P)-binding Rossmann-fold domains"/>
    <property type="match status" value="2"/>
</dbReference>
<dbReference type="InterPro" id="IPR050721">
    <property type="entry name" value="Trk_Ktr_HKT_K-transport"/>
</dbReference>
<dbReference type="PROSITE" id="PS51201">
    <property type="entry name" value="RCK_N"/>
    <property type="match status" value="1"/>
</dbReference>
<dbReference type="Proteomes" id="UP000244727">
    <property type="component" value="Chromosome"/>
</dbReference>
<dbReference type="Gene3D" id="3.30.70.1450">
    <property type="entry name" value="Regulator of K+ conductance, C-terminal domain"/>
    <property type="match status" value="2"/>
</dbReference>
<evidence type="ECO:0000259" key="3">
    <source>
        <dbReference type="PROSITE" id="PS51201"/>
    </source>
</evidence>
<dbReference type="InterPro" id="IPR013099">
    <property type="entry name" value="K_chnl_dom"/>
</dbReference>
<dbReference type="KEGG" id="harc:HARCEL1_09530"/>
<keyword evidence="2" id="KW-1133">Transmembrane helix</keyword>